<accession>A0ABP0R6J6</accession>
<evidence type="ECO:0000313" key="2">
    <source>
        <dbReference type="EMBL" id="CAK9096209.1"/>
    </source>
</evidence>
<sequence length="375" mass="41264">MVVSVGPELQWADEVVCEKVDGKVVPKAQDLAGEAEVICLLNESRVRNAKYDVPHYVVEGYYHDDGPPALDQIVEACRLIHEKLQAKKKVLVIAPAGTEYKSHRHFSGLCTAAYPLLMKKVTVDQAYAPWEGQNLKFRPHSWASVRKPAPEGGMLLKTCLEALEVATRLKWLDVEAFDSKAYTELCAKWDATWVIPGEILLMADPMTTVMDPDPATCSHLVGPETPNFAAWFEVLNVAGLVRLNKDRESGLEKSYDAKKFKDAGLLHVQAAYDDTGGGVPDKAIAKKVLDGCSEVAEGKAIAFHCKAGFGRSGVCAALLAIHRYDLSGQHLLAWLRFCRPGTITTLSQARFLASLQGRQKLEEWMSESEGCCTMC</sequence>
<dbReference type="InterPro" id="IPR016130">
    <property type="entry name" value="Tyr_Pase_AS"/>
</dbReference>
<evidence type="ECO:0000259" key="1">
    <source>
        <dbReference type="PROSITE" id="PS50056"/>
    </source>
</evidence>
<dbReference type="InterPro" id="IPR050561">
    <property type="entry name" value="PTP"/>
</dbReference>
<organism evidence="2 3">
    <name type="scientific">Durusdinium trenchii</name>
    <dbReference type="NCBI Taxonomy" id="1381693"/>
    <lineage>
        <taxon>Eukaryota</taxon>
        <taxon>Sar</taxon>
        <taxon>Alveolata</taxon>
        <taxon>Dinophyceae</taxon>
        <taxon>Suessiales</taxon>
        <taxon>Symbiodiniaceae</taxon>
        <taxon>Durusdinium</taxon>
    </lineage>
</organism>
<dbReference type="Gene3D" id="3.90.190.10">
    <property type="entry name" value="Protein tyrosine phosphatase superfamily"/>
    <property type="match status" value="2"/>
</dbReference>
<dbReference type="InterPro" id="IPR029021">
    <property type="entry name" value="Prot-tyrosine_phosphatase-like"/>
</dbReference>
<keyword evidence="3" id="KW-1185">Reference proteome</keyword>
<dbReference type="Proteomes" id="UP001642484">
    <property type="component" value="Unassembled WGS sequence"/>
</dbReference>
<feature type="domain" description="Tyrosine specific protein phosphatases" evidence="1">
    <location>
        <begin position="286"/>
        <end position="350"/>
    </location>
</feature>
<comment type="caution">
    <text evidence="2">The sequence shown here is derived from an EMBL/GenBank/DDBJ whole genome shotgun (WGS) entry which is preliminary data.</text>
</comment>
<dbReference type="PROSITE" id="PS00383">
    <property type="entry name" value="TYR_PHOSPHATASE_1"/>
    <property type="match status" value="1"/>
</dbReference>
<reference evidence="2 3" key="1">
    <citation type="submission" date="2024-02" db="EMBL/GenBank/DDBJ databases">
        <authorList>
            <person name="Chen Y."/>
            <person name="Shah S."/>
            <person name="Dougan E. K."/>
            <person name="Thang M."/>
            <person name="Chan C."/>
        </authorList>
    </citation>
    <scope>NUCLEOTIDE SEQUENCE [LARGE SCALE GENOMIC DNA]</scope>
</reference>
<proteinExistence type="predicted"/>
<dbReference type="PANTHER" id="PTHR23339">
    <property type="entry name" value="TYROSINE SPECIFIC PROTEIN PHOSPHATASE AND DUAL SPECIFICITY PROTEIN PHOSPHATASE"/>
    <property type="match status" value="1"/>
</dbReference>
<dbReference type="EMBL" id="CAXAMN010025583">
    <property type="protein sequence ID" value="CAK9096209.1"/>
    <property type="molecule type" value="Genomic_DNA"/>
</dbReference>
<protein>
    <recommendedName>
        <fullName evidence="1">Tyrosine specific protein phosphatases domain-containing protein</fullName>
    </recommendedName>
</protein>
<name>A0ABP0R6J6_9DINO</name>
<dbReference type="GO" id="GO:0051301">
    <property type="term" value="P:cell division"/>
    <property type="evidence" value="ECO:0007669"/>
    <property type="project" value="UniProtKB-KW"/>
</dbReference>
<dbReference type="SUPFAM" id="SSF52799">
    <property type="entry name" value="(Phosphotyrosine protein) phosphatases II"/>
    <property type="match status" value="2"/>
</dbReference>
<evidence type="ECO:0000313" key="3">
    <source>
        <dbReference type="Proteomes" id="UP001642484"/>
    </source>
</evidence>
<dbReference type="InterPro" id="IPR000387">
    <property type="entry name" value="Tyr_Pase_dom"/>
</dbReference>
<dbReference type="PROSITE" id="PS50056">
    <property type="entry name" value="TYR_PHOSPHATASE_2"/>
    <property type="match status" value="1"/>
</dbReference>
<gene>
    <name evidence="2" type="ORF">CCMP2556_LOCUS45753</name>
</gene>